<evidence type="ECO:0000313" key="2">
    <source>
        <dbReference type="EMBL" id="KAK3252215.1"/>
    </source>
</evidence>
<comment type="caution">
    <text evidence="2">The sequence shown here is derived from an EMBL/GenBank/DDBJ whole genome shotgun (WGS) entry which is preliminary data.</text>
</comment>
<evidence type="ECO:0000313" key="3">
    <source>
        <dbReference type="Proteomes" id="UP001190700"/>
    </source>
</evidence>
<dbReference type="EMBL" id="LGRX02025556">
    <property type="protein sequence ID" value="KAK3252215.1"/>
    <property type="molecule type" value="Genomic_DNA"/>
</dbReference>
<keyword evidence="1" id="KW-0472">Membrane</keyword>
<accession>A0AAE0CDQ0</accession>
<protein>
    <submittedName>
        <fullName evidence="2">Uncharacterized protein</fullName>
    </submittedName>
</protein>
<feature type="transmembrane region" description="Helical" evidence="1">
    <location>
        <begin position="119"/>
        <end position="139"/>
    </location>
</feature>
<gene>
    <name evidence="2" type="ORF">CYMTET_38479</name>
</gene>
<keyword evidence="1" id="KW-1133">Transmembrane helix</keyword>
<proteinExistence type="predicted"/>
<dbReference type="Proteomes" id="UP001190700">
    <property type="component" value="Unassembled WGS sequence"/>
</dbReference>
<evidence type="ECO:0000256" key="1">
    <source>
        <dbReference type="SAM" id="Phobius"/>
    </source>
</evidence>
<reference evidence="2 3" key="1">
    <citation type="journal article" date="2015" name="Genome Biol. Evol.">
        <title>Comparative Genomics of a Bacterivorous Green Alga Reveals Evolutionary Causalities and Consequences of Phago-Mixotrophic Mode of Nutrition.</title>
        <authorList>
            <person name="Burns J.A."/>
            <person name="Paasch A."/>
            <person name="Narechania A."/>
            <person name="Kim E."/>
        </authorList>
    </citation>
    <scope>NUCLEOTIDE SEQUENCE [LARGE SCALE GENOMIC DNA]</scope>
    <source>
        <strain evidence="2 3">PLY_AMNH</strain>
    </source>
</reference>
<sequence>MMRMKMNKTCDSAVWQEEDWQGRMANMTSVSILQDTDDAGVWNRFHAEHDDLLVYDSAGQLYRHLHSSHSGGELFEIDLNKNCGYEVVKAIAVLAATAPGHRRAECVQNVDQVNCSNNIALILATSTAVLLLAASILFWRVGTRGSRAKREGLEFRVLNPAED</sequence>
<name>A0AAE0CDQ0_9CHLO</name>
<keyword evidence="1" id="KW-0812">Transmembrane</keyword>
<dbReference type="AlphaFoldDB" id="A0AAE0CDQ0"/>
<keyword evidence="3" id="KW-1185">Reference proteome</keyword>
<organism evidence="2 3">
    <name type="scientific">Cymbomonas tetramitiformis</name>
    <dbReference type="NCBI Taxonomy" id="36881"/>
    <lineage>
        <taxon>Eukaryota</taxon>
        <taxon>Viridiplantae</taxon>
        <taxon>Chlorophyta</taxon>
        <taxon>Pyramimonadophyceae</taxon>
        <taxon>Pyramimonadales</taxon>
        <taxon>Pyramimonadaceae</taxon>
        <taxon>Cymbomonas</taxon>
    </lineage>
</organism>